<sequence>MCENGGDQGRLFRATRGPLLSKDDLSFPEYVNGATLANDIGRFFYRKIIHLVHHDSVFDGDQKLHDFTPLSTEEVKKLIQKSSKKSCTLNPMP</sequence>
<dbReference type="EMBL" id="CALNXK010000123">
    <property type="protein sequence ID" value="CAH3162401.1"/>
    <property type="molecule type" value="Genomic_DNA"/>
</dbReference>
<evidence type="ECO:0000313" key="2">
    <source>
        <dbReference type="Proteomes" id="UP001159405"/>
    </source>
</evidence>
<comment type="caution">
    <text evidence="1">The sequence shown here is derived from an EMBL/GenBank/DDBJ whole genome shotgun (WGS) entry which is preliminary data.</text>
</comment>
<evidence type="ECO:0008006" key="3">
    <source>
        <dbReference type="Google" id="ProtNLM"/>
    </source>
</evidence>
<proteinExistence type="predicted"/>
<gene>
    <name evidence="1" type="ORF">PLOB_00005278</name>
</gene>
<name>A0ABN8QI30_9CNID</name>
<protein>
    <recommendedName>
        <fullName evidence="3">Catalase</fullName>
    </recommendedName>
</protein>
<keyword evidence="2" id="KW-1185">Reference proteome</keyword>
<reference evidence="1 2" key="1">
    <citation type="submission" date="2022-05" db="EMBL/GenBank/DDBJ databases">
        <authorList>
            <consortium name="Genoscope - CEA"/>
            <person name="William W."/>
        </authorList>
    </citation>
    <scope>NUCLEOTIDE SEQUENCE [LARGE SCALE GENOMIC DNA]</scope>
</reference>
<dbReference type="Proteomes" id="UP001159405">
    <property type="component" value="Unassembled WGS sequence"/>
</dbReference>
<organism evidence="1 2">
    <name type="scientific">Porites lobata</name>
    <dbReference type="NCBI Taxonomy" id="104759"/>
    <lineage>
        <taxon>Eukaryota</taxon>
        <taxon>Metazoa</taxon>
        <taxon>Cnidaria</taxon>
        <taxon>Anthozoa</taxon>
        <taxon>Hexacorallia</taxon>
        <taxon>Scleractinia</taxon>
        <taxon>Fungiina</taxon>
        <taxon>Poritidae</taxon>
        <taxon>Porites</taxon>
    </lineage>
</organism>
<evidence type="ECO:0000313" key="1">
    <source>
        <dbReference type="EMBL" id="CAH3162401.1"/>
    </source>
</evidence>
<accession>A0ABN8QI30</accession>
<feature type="non-terminal residue" evidence="1">
    <location>
        <position position="93"/>
    </location>
</feature>